<gene>
    <name evidence="1" type="ORF">L207DRAFT_211439</name>
</gene>
<dbReference type="AlphaFoldDB" id="A0A2J6S6H3"/>
<protein>
    <submittedName>
        <fullName evidence="1">Uncharacterized protein</fullName>
    </submittedName>
</protein>
<organism evidence="1 2">
    <name type="scientific">Hyaloscypha variabilis (strain UAMH 11265 / GT02V1 / F)</name>
    <name type="common">Meliniomyces variabilis</name>
    <dbReference type="NCBI Taxonomy" id="1149755"/>
    <lineage>
        <taxon>Eukaryota</taxon>
        <taxon>Fungi</taxon>
        <taxon>Dikarya</taxon>
        <taxon>Ascomycota</taxon>
        <taxon>Pezizomycotina</taxon>
        <taxon>Leotiomycetes</taxon>
        <taxon>Helotiales</taxon>
        <taxon>Hyaloscyphaceae</taxon>
        <taxon>Hyaloscypha</taxon>
        <taxon>Hyaloscypha variabilis</taxon>
    </lineage>
</organism>
<sequence>MLRFHHFLHYQADATHTSLFACIISVEVIHEMWGRHVKQRCHTVIWQRGQAGETVGVTAPIIIQLHSVPPPRIWNAIMRNQEPENKRILTQILAVGWLYATNSSLDRPIPRHSLTDLRSFPYRLFVVRPSTAKSNPKCRLNETIRHESKNETLSPVDIAVQIHLPNPKLYLIPTFALCLLLLTRLGPD</sequence>
<dbReference type="Proteomes" id="UP000235786">
    <property type="component" value="Unassembled WGS sequence"/>
</dbReference>
<reference evidence="1 2" key="1">
    <citation type="submission" date="2016-04" db="EMBL/GenBank/DDBJ databases">
        <title>A degradative enzymes factory behind the ericoid mycorrhizal symbiosis.</title>
        <authorList>
            <consortium name="DOE Joint Genome Institute"/>
            <person name="Martino E."/>
            <person name="Morin E."/>
            <person name="Grelet G."/>
            <person name="Kuo A."/>
            <person name="Kohler A."/>
            <person name="Daghino S."/>
            <person name="Barry K."/>
            <person name="Choi C."/>
            <person name="Cichocki N."/>
            <person name="Clum A."/>
            <person name="Copeland A."/>
            <person name="Hainaut M."/>
            <person name="Haridas S."/>
            <person name="Labutti K."/>
            <person name="Lindquist E."/>
            <person name="Lipzen A."/>
            <person name="Khouja H.-R."/>
            <person name="Murat C."/>
            <person name="Ohm R."/>
            <person name="Olson A."/>
            <person name="Spatafora J."/>
            <person name="Veneault-Fourrey C."/>
            <person name="Henrissat B."/>
            <person name="Grigoriev I."/>
            <person name="Martin F."/>
            <person name="Perotto S."/>
        </authorList>
    </citation>
    <scope>NUCLEOTIDE SEQUENCE [LARGE SCALE GENOMIC DNA]</scope>
    <source>
        <strain evidence="1 2">F</strain>
    </source>
</reference>
<name>A0A2J6S6H3_HYAVF</name>
<evidence type="ECO:0000313" key="1">
    <source>
        <dbReference type="EMBL" id="PMD46372.1"/>
    </source>
</evidence>
<proteinExistence type="predicted"/>
<evidence type="ECO:0000313" key="2">
    <source>
        <dbReference type="Proteomes" id="UP000235786"/>
    </source>
</evidence>
<accession>A0A2J6S6H3</accession>
<keyword evidence="2" id="KW-1185">Reference proteome</keyword>
<dbReference type="EMBL" id="KZ613939">
    <property type="protein sequence ID" value="PMD46372.1"/>
    <property type="molecule type" value="Genomic_DNA"/>
</dbReference>